<evidence type="ECO:0000313" key="1">
    <source>
        <dbReference type="EMBL" id="ATI20253.1"/>
    </source>
</evidence>
<dbReference type="AlphaFoldDB" id="A0A291LIA0"/>
<name>A0A291LIA0_9PEZI</name>
<gene>
    <name evidence="1" type="primary">orf106</name>
</gene>
<organism evidence="1">
    <name type="scientific">Juglanconis oblonga</name>
    <dbReference type="NCBI Taxonomy" id="1940568"/>
    <lineage>
        <taxon>Eukaryota</taxon>
        <taxon>Fungi</taxon>
        <taxon>Dikarya</taxon>
        <taxon>Ascomycota</taxon>
        <taxon>Pezizomycotina</taxon>
        <taxon>Sordariomycetes</taxon>
        <taxon>Sordariomycetidae</taxon>
        <taxon>Diaporthales</taxon>
        <taxon>Juglanconidaceae</taxon>
        <taxon>Juglanconis</taxon>
    </lineage>
</organism>
<dbReference type="EMBL" id="KY575054">
    <property type="protein sequence ID" value="ATI20253.1"/>
    <property type="molecule type" value="Genomic_DNA"/>
</dbReference>
<protein>
    <submittedName>
        <fullName evidence="1">Uncharacterized protein</fullName>
    </submittedName>
</protein>
<proteinExistence type="predicted"/>
<sequence>MNYSPFVQVASSAVSRVGAQLCAYMPPIYLIRKLYKQCTPRPNRTCAFQRIRLSPRSSTRRGMTGDEPVTILTDSTEIKNKRGRDYSSYYFLLPSSALEWGNESVS</sequence>
<keyword evidence="1" id="KW-0496">Mitochondrion</keyword>
<geneLocation type="mitochondrion" evidence="1"/>
<reference evidence="1" key="1">
    <citation type="submission" date="2017-02" db="EMBL/GenBank/DDBJ databases">
        <title>Fungal Comparative Genomics of Melanconis species and Ophiognomonia clavigignenti-juglandacearum at Different Phylogenetic Distances.</title>
        <authorList>
            <person name="Demers J.E."/>
            <person name="Castlebury L.A."/>
        </authorList>
    </citation>
    <scope>NUCLEOTIDE SEQUENCE</scope>
    <source>
        <strain evidence="1">AR4414</strain>
    </source>
</reference>
<accession>A0A291LIA0</accession>